<feature type="transmembrane region" description="Helical" evidence="5">
    <location>
        <begin position="33"/>
        <end position="51"/>
    </location>
</feature>
<evidence type="ECO:0000256" key="1">
    <source>
        <dbReference type="ARBA" id="ARBA00004561"/>
    </source>
</evidence>
<comment type="caution">
    <text evidence="8">The sequence shown here is derived from an EMBL/GenBank/DDBJ whole genome shotgun (WGS) entry which is preliminary data.</text>
</comment>
<evidence type="ECO:0000259" key="6">
    <source>
        <dbReference type="Pfam" id="PF00419"/>
    </source>
</evidence>
<dbReference type="Gene3D" id="2.60.40.3310">
    <property type="match status" value="1"/>
</dbReference>
<keyword evidence="5" id="KW-0472">Membrane</keyword>
<comment type="subcellular location">
    <subcellularLocation>
        <location evidence="1">Fimbrium</location>
    </subcellularLocation>
</comment>
<keyword evidence="4" id="KW-0281">Fimbrium</keyword>
<dbReference type="InterPro" id="IPR000259">
    <property type="entry name" value="Adhesion_dom_fimbrial"/>
</dbReference>
<evidence type="ECO:0000256" key="2">
    <source>
        <dbReference type="ARBA" id="ARBA00006671"/>
    </source>
</evidence>
<feature type="domain" description="MrkD-like receptor binding" evidence="7">
    <location>
        <begin position="83"/>
        <end position="202"/>
    </location>
</feature>
<dbReference type="Gene3D" id="2.60.40.1090">
    <property type="entry name" value="Fimbrial-type adhesion domain"/>
    <property type="match status" value="1"/>
</dbReference>
<sequence length="400" mass="42865">MPWNEIRVIFSSAKNECHNFLLLLTTPIRISKLRYFSLFTLMSVLLIYYGAPAHAVCGFNQTAEYTANATRNFTVPFVANTTISVPAGAAIGQVIYEQEIQIKNFEPVQIKCDSAGNFFFNYSYGVLPKPPLSTDSAVYETNIEGIGIKFNVNSTVKIPYTSTSISGCTNSTTCVPTTTWYYPVQFSLIKTASTVSPGVISADSLPSIIFNLGQSNNMVALHNVKLTGGITITVPTCDVSPASGSMSIKMGTHDVTAFSGIGTGTPWKDASIMLVNCTRFYGSTSSSVASFNGSKNTPTGVLANNEWAVTLTPYSNIIDSTLGIMDIDDDPMRATGIGIQLSASSSTSGVVDLSRAAMGPMPNDGSPNITIPLFARYVQTQNKVYAGKANGKLVYTVTYQ</sequence>
<dbReference type="InterPro" id="IPR054160">
    <property type="entry name" value="MrkD_recept-bd"/>
</dbReference>
<dbReference type="EMBL" id="JAWJAC010000005">
    <property type="protein sequence ID" value="MDV2862769.1"/>
    <property type="molecule type" value="Genomic_DNA"/>
</dbReference>
<keyword evidence="5" id="KW-1133">Transmembrane helix</keyword>
<evidence type="ECO:0000313" key="8">
    <source>
        <dbReference type="EMBL" id="MDV2862769.1"/>
    </source>
</evidence>
<feature type="domain" description="Fimbrial-type adhesion" evidence="6">
    <location>
        <begin position="232"/>
        <end position="400"/>
    </location>
</feature>
<dbReference type="PANTHER" id="PTHR33420:SF3">
    <property type="entry name" value="FIMBRIAL SUBUNIT ELFA"/>
    <property type="match status" value="1"/>
</dbReference>
<dbReference type="PANTHER" id="PTHR33420">
    <property type="entry name" value="FIMBRIAL SUBUNIT ELFA-RELATED"/>
    <property type="match status" value="1"/>
</dbReference>
<comment type="similarity">
    <text evidence="2">Belongs to the fimbrial protein family.</text>
</comment>
<reference evidence="8 9" key="1">
    <citation type="submission" date="2023-10" db="EMBL/GenBank/DDBJ databases">
        <title>Phytobacter spp. The emergence of a new genus of hospital-origin enterobacteria encoding carbapenemases in Argentina.</title>
        <authorList>
            <person name="Vay C."/>
            <person name="Almuzara M."/>
            <person name="Traglia G.M."/>
            <person name="Campos J."/>
        </authorList>
    </citation>
    <scope>NUCLEOTIDE SEQUENCE [LARGE SCALE GENOMIC DNA]</scope>
    <source>
        <strain evidence="8 9">CVMA36</strain>
    </source>
</reference>
<dbReference type="AlphaFoldDB" id="A0AB35RMX3"/>
<evidence type="ECO:0000259" key="7">
    <source>
        <dbReference type="Pfam" id="PF22003"/>
    </source>
</evidence>
<dbReference type="InterPro" id="IPR036937">
    <property type="entry name" value="Adhesion_dom_fimbrial_sf"/>
</dbReference>
<keyword evidence="9" id="KW-1185">Reference proteome</keyword>
<name>A0AB35RMX3_9ENTR</name>
<dbReference type="SUPFAM" id="SSF49401">
    <property type="entry name" value="Bacterial adhesins"/>
    <property type="match status" value="1"/>
</dbReference>
<keyword evidence="3" id="KW-0732">Signal</keyword>
<protein>
    <submittedName>
        <fullName evidence="8">Fimbrial protein</fullName>
    </submittedName>
</protein>
<accession>A0AB35RMX3</accession>
<dbReference type="Pfam" id="PF00419">
    <property type="entry name" value="Fimbrial"/>
    <property type="match status" value="1"/>
</dbReference>
<dbReference type="Pfam" id="PF22003">
    <property type="entry name" value="MrkDrd"/>
    <property type="match status" value="1"/>
</dbReference>
<evidence type="ECO:0000256" key="3">
    <source>
        <dbReference type="ARBA" id="ARBA00022729"/>
    </source>
</evidence>
<evidence type="ECO:0000256" key="5">
    <source>
        <dbReference type="SAM" id="Phobius"/>
    </source>
</evidence>
<dbReference type="Proteomes" id="UP001286589">
    <property type="component" value="Unassembled WGS sequence"/>
</dbReference>
<dbReference type="RefSeq" id="WP_229220439.1">
    <property type="nucleotide sequence ID" value="NZ_JAWJAC010000005.1"/>
</dbReference>
<dbReference type="InterPro" id="IPR050263">
    <property type="entry name" value="Bact_Fimbrial_Adh_Pro"/>
</dbReference>
<organism evidence="8 9">
    <name type="scientific">Phytobacter ursingii</name>
    <dbReference type="NCBI Taxonomy" id="1972431"/>
    <lineage>
        <taxon>Bacteria</taxon>
        <taxon>Pseudomonadati</taxon>
        <taxon>Pseudomonadota</taxon>
        <taxon>Gammaproteobacteria</taxon>
        <taxon>Enterobacterales</taxon>
        <taxon>Enterobacteriaceae</taxon>
        <taxon>Phytobacter</taxon>
    </lineage>
</organism>
<evidence type="ECO:0000313" key="9">
    <source>
        <dbReference type="Proteomes" id="UP001286589"/>
    </source>
</evidence>
<evidence type="ECO:0000256" key="4">
    <source>
        <dbReference type="ARBA" id="ARBA00023263"/>
    </source>
</evidence>
<dbReference type="GO" id="GO:0043709">
    <property type="term" value="P:cell adhesion involved in single-species biofilm formation"/>
    <property type="evidence" value="ECO:0007669"/>
    <property type="project" value="TreeGrafter"/>
</dbReference>
<dbReference type="InterPro" id="IPR008966">
    <property type="entry name" value="Adhesion_dom_sf"/>
</dbReference>
<keyword evidence="5" id="KW-0812">Transmembrane</keyword>
<proteinExistence type="inferred from homology"/>
<dbReference type="GO" id="GO:0009289">
    <property type="term" value="C:pilus"/>
    <property type="evidence" value="ECO:0007669"/>
    <property type="project" value="UniProtKB-SubCell"/>
</dbReference>
<gene>
    <name evidence="8" type="ORF">R0H02_09910</name>
</gene>